<proteinExistence type="predicted"/>
<dbReference type="PANTHER" id="PTHR35370">
    <property type="entry name" value="CYTOPLASMIC PROTEIN-RELATED-RELATED"/>
    <property type="match status" value="1"/>
</dbReference>
<dbReference type="Proteomes" id="UP000018766">
    <property type="component" value="Unassembled WGS sequence"/>
</dbReference>
<dbReference type="EMBL" id="AYSV01000120">
    <property type="protein sequence ID" value="ETD67482.1"/>
    <property type="molecule type" value="Genomic_DNA"/>
</dbReference>
<gene>
    <name evidence="1" type="ORF">V757_11305</name>
</gene>
<name>V8FVQ4_9BURK</name>
<dbReference type="AlphaFoldDB" id="V8FVQ4"/>
<evidence type="ECO:0000313" key="2">
    <source>
        <dbReference type="Proteomes" id="UP000018766"/>
    </source>
</evidence>
<reference evidence="1 2" key="1">
    <citation type="submission" date="2013-11" db="EMBL/GenBank/DDBJ databases">
        <title>Genomic analysis of Pelistega sp. HM-7.</title>
        <authorList>
            <person name="Kumbhare S.V."/>
            <person name="Shetty S.A."/>
            <person name="Sharma O."/>
            <person name="Dhotre D.P."/>
        </authorList>
    </citation>
    <scope>NUCLEOTIDE SEQUENCE [LARGE SCALE GENOMIC DNA]</scope>
    <source>
        <strain evidence="1 2">HM-7</strain>
    </source>
</reference>
<comment type="caution">
    <text evidence="1">The sequence shown here is derived from an EMBL/GenBank/DDBJ whole genome shotgun (WGS) entry which is preliminary data.</text>
</comment>
<dbReference type="InterPro" id="IPR010272">
    <property type="entry name" value="T6SS_TssF"/>
</dbReference>
<organism evidence="1 2">
    <name type="scientific">Pelistega indica</name>
    <dbReference type="NCBI Taxonomy" id="1414851"/>
    <lineage>
        <taxon>Bacteria</taxon>
        <taxon>Pseudomonadati</taxon>
        <taxon>Pseudomonadota</taxon>
        <taxon>Betaproteobacteria</taxon>
        <taxon>Burkholderiales</taxon>
        <taxon>Alcaligenaceae</taxon>
        <taxon>Pelistega</taxon>
    </lineage>
</organism>
<evidence type="ECO:0008006" key="3">
    <source>
        <dbReference type="Google" id="ProtNLM"/>
    </source>
</evidence>
<dbReference type="PANTHER" id="PTHR35370:SF1">
    <property type="entry name" value="TYPE VI SECRETION SYSTEM COMPONENT TSSF1"/>
    <property type="match status" value="1"/>
</dbReference>
<evidence type="ECO:0000313" key="1">
    <source>
        <dbReference type="EMBL" id="ETD67482.1"/>
    </source>
</evidence>
<dbReference type="Pfam" id="PF05947">
    <property type="entry name" value="T6SS_TssF"/>
    <property type="match status" value="1"/>
</dbReference>
<accession>V8FVQ4</accession>
<dbReference type="NCBIfam" id="TIGR03359">
    <property type="entry name" value="VI_chp_6"/>
    <property type="match status" value="1"/>
</dbReference>
<sequence>MHEMAREFAENYPKVANRLSMGFSDNSDPYVERLLQGLSFLTAPIHMKMDAEFPQFTHHYLEKLCPEYIAVAPSMGLVQFQINNKKGNLNEGVDIPRGLSLRARLPHDEEVLFTTSQAVKLWPLEVTSAKTVSDNLNVIFAKYPVLKNKKIKQAITVQLNLTGSVRLNELSKLENLDVYINGDTDLASLILEAILGHTVSILYQDAEGPSCWSNLLGKDYIEQGGISKDVSLFPLSDTMHIGHRLAYEYFLLPEKFRFIQLKGLRKALKIPKERQEKSGLSTIKITFFLDKKFVELEGALDKNNFLLFCTPIVNLFRQDIKNIFLEQLTPHYPLVADTSRPNHMEIFSVTKVEGVSEDKYKTRIDIPNLATYRQGNREGYTTQRNTYTFGVEKKTRL</sequence>
<keyword evidence="2" id="KW-1185">Reference proteome</keyword>
<dbReference type="PATRIC" id="fig|1414851.3.peg.2357"/>
<protein>
    <recommendedName>
        <fullName evidence="3">Type VI secretion protein</fullName>
    </recommendedName>
</protein>